<dbReference type="PANTHER" id="PTHR43775">
    <property type="entry name" value="FATTY ACID SYNTHASE"/>
    <property type="match status" value="1"/>
</dbReference>
<evidence type="ECO:0000256" key="1">
    <source>
        <dbReference type="ARBA" id="ARBA00022450"/>
    </source>
</evidence>
<evidence type="ECO:0000256" key="4">
    <source>
        <dbReference type="ARBA" id="ARBA00023315"/>
    </source>
</evidence>
<dbReference type="InterPro" id="IPR049900">
    <property type="entry name" value="PKS_mFAS_DH"/>
</dbReference>
<dbReference type="PROSITE" id="PS52019">
    <property type="entry name" value="PKS_MFAS_DH"/>
    <property type="match status" value="1"/>
</dbReference>
<dbReference type="InterPro" id="IPR014031">
    <property type="entry name" value="Ketoacyl_synth_C"/>
</dbReference>
<keyword evidence="10" id="KW-1185">Reference proteome</keyword>
<keyword evidence="4" id="KW-0012">Acyltransferase</keyword>
<dbReference type="InterPro" id="IPR032821">
    <property type="entry name" value="PKS_assoc"/>
</dbReference>
<proteinExistence type="predicted"/>
<dbReference type="InterPro" id="IPR014043">
    <property type="entry name" value="Acyl_transferase_dom"/>
</dbReference>
<dbReference type="RefSeq" id="WP_380124279.1">
    <property type="nucleotide sequence ID" value="NZ_JBHSIU010000064.1"/>
</dbReference>
<dbReference type="InterPro" id="IPR020806">
    <property type="entry name" value="PKS_PP-bd"/>
</dbReference>
<dbReference type="SUPFAM" id="SSF53901">
    <property type="entry name" value="Thiolase-like"/>
    <property type="match status" value="1"/>
</dbReference>
<evidence type="ECO:0000259" key="7">
    <source>
        <dbReference type="PROSITE" id="PS52004"/>
    </source>
</evidence>
<dbReference type="Gene3D" id="1.10.1200.10">
    <property type="entry name" value="ACP-like"/>
    <property type="match status" value="1"/>
</dbReference>
<dbReference type="SMART" id="SM00827">
    <property type="entry name" value="PKS_AT"/>
    <property type="match status" value="1"/>
</dbReference>
<dbReference type="Gene3D" id="3.30.70.3290">
    <property type="match status" value="1"/>
</dbReference>
<comment type="caution">
    <text evidence="9">The sequence shown here is derived from an EMBL/GenBank/DDBJ whole genome shotgun (WGS) entry which is preliminary data.</text>
</comment>
<dbReference type="SMART" id="SM01294">
    <property type="entry name" value="PKS_PP_betabranch"/>
    <property type="match status" value="1"/>
</dbReference>
<dbReference type="SMART" id="SM00825">
    <property type="entry name" value="PKS_KS"/>
    <property type="match status" value="1"/>
</dbReference>
<dbReference type="InterPro" id="IPR020841">
    <property type="entry name" value="PKS_Beta-ketoAc_synthase_dom"/>
</dbReference>
<evidence type="ECO:0000256" key="2">
    <source>
        <dbReference type="ARBA" id="ARBA00022553"/>
    </source>
</evidence>
<dbReference type="InterPro" id="IPR014030">
    <property type="entry name" value="Ketoacyl_synth_N"/>
</dbReference>
<evidence type="ECO:0000259" key="8">
    <source>
        <dbReference type="PROSITE" id="PS52019"/>
    </source>
</evidence>
<dbReference type="PANTHER" id="PTHR43775:SF51">
    <property type="entry name" value="INACTIVE PHENOLPHTHIOCEROL SYNTHESIS POLYKETIDE SYNTHASE TYPE I PKS1-RELATED"/>
    <property type="match status" value="1"/>
</dbReference>
<sequence>MTINHPAFDAACTELDKHLDRPIREAMADPSLIHETRYAQPALFAVHVGLHALALSWGITPDYLTGHSIGELSAAHLAGVLSLADAALLVTARGRLMNAATPGGAMIAIEATEAELTPMLDPALASIAGLNSPTSTVISGDTDTVTQVAAHWAALGRRTKRLTTSHAFHSPHMDAILDEFAAIAATVTYHPATTPVISNQTGNIATDQQLSSPEYWTRHIREAVRYRDMITTLERAGTNTYLELGPDNTLSALTHTCLPAEHTATITAAHLGDHAQAALHAAGQETTWTTTTPAGRHTDLPTYPFQGDHFWVRAQPGSAALGLAVSGHPLVEAALPLADDDGWLLTGRISLRSHRWLADHAVLGTVVLPGTALVELAVHAADRAGCPGVEELTLQSPLLIPERGTVRLQATVGGPDVRGRRPFSVHSRPDGAGAAWTAHATGTLAGPADGTGDGPGDLAEWPPAGAVPVDTGSLYDRLATAGYGYGPAFQGLHAAWRDGDDVYAEVTLPGEQHADVGRFTLHPALLDAALHATAATAETLDEAQLPFAWSDVRVFAAGATSLRVRLRPVAGGTSVLVADESGAPVAAVASLATRPVTAAQLAATTARAGGTLYRLGWKPLNGTAAAGAIEPVAVLGDGPAGPGLVGYPGLAELAEDADRPAVVLVAVPAGRHPADHGPVRDVLRLVQDWLAEDRLAGTRLVLVTRGAVAVEPGEDVADLPGAAVWGLARTARNEHADRVHLLDTDDAGIPADVLRRLIAGVEPELAVRAGRCSVPRLIPVGAPEVPGAGLDPDGTVLITGGTGALGALLARHLVTTHGVRRLLLTSRRGPDAPGAAELCADLTAHGAEVTVAACDTGDRDALAGLLSGHRLAAVVHTAGVLDDGLFTDLTAERLDAVLNAKADGAWHLHDLTRDHGLAAFITYSSIAGTLGNPGQANYAAANTYLDALAAHRQANGLPGTSLAWGPWAADGGMAADGGRGRSGRGVVALSADEGLAFFDAALSGERWPIVVPTKFDLGKLAEVDPVPAAVRDLVRTRARRAIDGAGLRLAGLAGAERRAALLDLVRGRVAAVLGHGSAASVDPARAFQDLGFDSLTAVELRNQVGAVTGLRLPATLIFDYPTTDALVGYLMTELGGGRETATVRAATAVDGDPIAIVGMACRYPGGVTDPAQLWERLASGADGIGAFPTGRGWDLDTLFDADPDAAGKSYVREGGFLYDADHFDADFFGISPREAIAIDPQQRLLLETSWEAFEAAGIDPAALRGSATGVFAGVMYGDYGARLYGQVPDGLEGYLGTGSAYSVASGRVAYTFGLEGPAVTVDTACSSSLVAMHLAGQALRSGECDLALAGGVTVMSTPGTFIEFSRQRGLAQDGRCKSFAAAADGVGWGEGAGMLVLERLSDAQRNGHPVLAVIRGTAVNQDGASNGLTAPNGPSQQRVIRQALANARLTPSDVDAVEAHGTGTTLGDPIEAQALLATYGQDRPADRPLWLGSVKSNIGHTQAAAGVAGVIKMVLAMRHGRLPQTLHVDEPSPHIDWSAGNVALLTAAQPWTPNGHPRRAGVSSFGISGTNAHIIIEEPATGPAPRESSATPLPWQLSAKSPAALADLAARLATHLGSTPELAGDDVAYTLARRPQHAHRAVILAEHQAALEALATDGQHPSLVRGTTRPAGKTAFLCTGQGSQRPDMTINHPAFDAACTELDKHLDRPIRDVMTDPTLIHETRYAQPALFAVHVGLHALARSWGITPDHLTGHSIGELSAAHLAGVLSLADAALLVTARGRLMNAATP</sequence>
<evidence type="ECO:0000313" key="10">
    <source>
        <dbReference type="Proteomes" id="UP001595912"/>
    </source>
</evidence>
<dbReference type="InterPro" id="IPR042104">
    <property type="entry name" value="PKS_dehydratase_sf"/>
</dbReference>
<feature type="domain" description="Carrier" evidence="6">
    <location>
        <begin position="1059"/>
        <end position="1134"/>
    </location>
</feature>
<evidence type="ECO:0000256" key="3">
    <source>
        <dbReference type="ARBA" id="ARBA00022679"/>
    </source>
</evidence>
<keyword evidence="1" id="KW-0596">Phosphopantetheine</keyword>
<feature type="domain" description="PKS/mFAS DH" evidence="8">
    <location>
        <begin position="328"/>
        <end position="602"/>
    </location>
</feature>
<dbReference type="InterPro" id="IPR050091">
    <property type="entry name" value="PKS_NRPS_Biosynth_Enz"/>
</dbReference>
<dbReference type="SUPFAM" id="SSF55048">
    <property type="entry name" value="Probable ACP-binding domain of malonyl-CoA ACP transacylase"/>
    <property type="match status" value="1"/>
</dbReference>
<dbReference type="InterPro" id="IPR016035">
    <property type="entry name" value="Acyl_Trfase/lysoPLipase"/>
</dbReference>
<gene>
    <name evidence="9" type="ORF">ACFPIJ_42110</name>
</gene>
<feature type="active site" description="Proton donor; for dehydratase activity" evidence="5">
    <location>
        <position position="527"/>
    </location>
</feature>
<dbReference type="InterPro" id="IPR016036">
    <property type="entry name" value="Malonyl_transacylase_ACP-bd"/>
</dbReference>
<dbReference type="Pfam" id="PF08659">
    <property type="entry name" value="KR"/>
    <property type="match status" value="1"/>
</dbReference>
<keyword evidence="2" id="KW-0597">Phosphoprotein</keyword>
<dbReference type="Pfam" id="PF21089">
    <property type="entry name" value="PKS_DH_N"/>
    <property type="match status" value="1"/>
</dbReference>
<dbReference type="InterPro" id="IPR049551">
    <property type="entry name" value="PKS_DH_C"/>
</dbReference>
<dbReference type="InterPro" id="IPR013968">
    <property type="entry name" value="PKS_KR"/>
</dbReference>
<feature type="active site" description="Proton acceptor; for dehydratase activity" evidence="5">
    <location>
        <position position="360"/>
    </location>
</feature>
<dbReference type="InterPro" id="IPR036291">
    <property type="entry name" value="NAD(P)-bd_dom_sf"/>
</dbReference>
<dbReference type="PROSITE" id="PS52004">
    <property type="entry name" value="KS3_2"/>
    <property type="match status" value="1"/>
</dbReference>
<evidence type="ECO:0000259" key="6">
    <source>
        <dbReference type="PROSITE" id="PS50075"/>
    </source>
</evidence>
<dbReference type="InterPro" id="IPR001227">
    <property type="entry name" value="Ac_transferase_dom_sf"/>
</dbReference>
<protein>
    <submittedName>
        <fullName evidence="9">SDR family NAD(P)-dependent oxidoreductase</fullName>
    </submittedName>
</protein>
<dbReference type="Gene3D" id="3.40.50.720">
    <property type="entry name" value="NAD(P)-binding Rossmann-like Domain"/>
    <property type="match status" value="1"/>
</dbReference>
<feature type="non-terminal residue" evidence="9">
    <location>
        <position position="1789"/>
    </location>
</feature>
<dbReference type="CDD" id="cd00833">
    <property type="entry name" value="PKS"/>
    <property type="match status" value="1"/>
</dbReference>
<dbReference type="InterPro" id="IPR020807">
    <property type="entry name" value="PKS_DH"/>
</dbReference>
<dbReference type="InterPro" id="IPR055123">
    <property type="entry name" value="SpnB-like_Rossmann"/>
</dbReference>
<accession>A0ABV9W8R0</accession>
<dbReference type="InterPro" id="IPR016039">
    <property type="entry name" value="Thiolase-like"/>
</dbReference>
<dbReference type="SUPFAM" id="SSF47336">
    <property type="entry name" value="ACP-like"/>
    <property type="match status" value="1"/>
</dbReference>
<dbReference type="InterPro" id="IPR036736">
    <property type="entry name" value="ACP-like_sf"/>
</dbReference>
<dbReference type="Pfam" id="PF16197">
    <property type="entry name" value="KAsynt_C_assoc"/>
    <property type="match status" value="1"/>
</dbReference>
<dbReference type="Proteomes" id="UP001595912">
    <property type="component" value="Unassembled WGS sequence"/>
</dbReference>
<dbReference type="Gene3D" id="3.40.47.10">
    <property type="match status" value="1"/>
</dbReference>
<dbReference type="PROSITE" id="PS50075">
    <property type="entry name" value="CARRIER"/>
    <property type="match status" value="1"/>
</dbReference>
<dbReference type="SMART" id="SM00826">
    <property type="entry name" value="PKS_DH"/>
    <property type="match status" value="1"/>
</dbReference>
<dbReference type="Gene3D" id="3.40.366.10">
    <property type="entry name" value="Malonyl-Coenzyme A Acyl Carrier Protein, domain 2"/>
    <property type="match status" value="2"/>
</dbReference>
<dbReference type="Pfam" id="PF14765">
    <property type="entry name" value="PS-DH"/>
    <property type="match status" value="1"/>
</dbReference>
<keyword evidence="3" id="KW-0808">Transferase</keyword>
<dbReference type="Pfam" id="PF00698">
    <property type="entry name" value="Acyl_transf_1"/>
    <property type="match status" value="2"/>
</dbReference>
<dbReference type="Pfam" id="PF02801">
    <property type="entry name" value="Ketoacyl-synt_C"/>
    <property type="match status" value="1"/>
</dbReference>
<organism evidence="9 10">
    <name type="scientific">Dactylosporangium cerinum</name>
    <dbReference type="NCBI Taxonomy" id="1434730"/>
    <lineage>
        <taxon>Bacteria</taxon>
        <taxon>Bacillati</taxon>
        <taxon>Actinomycetota</taxon>
        <taxon>Actinomycetes</taxon>
        <taxon>Micromonosporales</taxon>
        <taxon>Micromonosporaceae</taxon>
        <taxon>Dactylosporangium</taxon>
    </lineage>
</organism>
<dbReference type="SMART" id="SM00823">
    <property type="entry name" value="PKS_PP"/>
    <property type="match status" value="1"/>
</dbReference>
<dbReference type="InterPro" id="IPR006162">
    <property type="entry name" value="Ppantetheine_attach_site"/>
</dbReference>
<dbReference type="PROSITE" id="PS00606">
    <property type="entry name" value="KS3_1"/>
    <property type="match status" value="1"/>
</dbReference>
<feature type="region of interest" description="C-terminal hotdog fold" evidence="5">
    <location>
        <begin position="466"/>
        <end position="602"/>
    </location>
</feature>
<name>A0ABV9W8R0_9ACTN</name>
<dbReference type="PROSITE" id="PS00012">
    <property type="entry name" value="PHOSPHOPANTETHEINE"/>
    <property type="match status" value="1"/>
</dbReference>
<dbReference type="SUPFAM" id="SSF51735">
    <property type="entry name" value="NAD(P)-binding Rossmann-fold domains"/>
    <property type="match status" value="2"/>
</dbReference>
<dbReference type="InterPro" id="IPR009081">
    <property type="entry name" value="PP-bd_ACP"/>
</dbReference>
<dbReference type="CDD" id="cd08956">
    <property type="entry name" value="KR_3_FAS_SDR_x"/>
    <property type="match status" value="1"/>
</dbReference>
<dbReference type="Gene3D" id="3.10.129.110">
    <property type="entry name" value="Polyketide synthase dehydratase"/>
    <property type="match status" value="1"/>
</dbReference>
<dbReference type="Pfam" id="PF00109">
    <property type="entry name" value="ketoacyl-synt"/>
    <property type="match status" value="1"/>
</dbReference>
<dbReference type="SUPFAM" id="SSF52151">
    <property type="entry name" value="FabD/lysophospholipase-like"/>
    <property type="match status" value="2"/>
</dbReference>
<dbReference type="InterPro" id="IPR049552">
    <property type="entry name" value="PKS_DH_N"/>
</dbReference>
<reference evidence="10" key="1">
    <citation type="journal article" date="2019" name="Int. J. Syst. Evol. Microbiol.">
        <title>The Global Catalogue of Microorganisms (GCM) 10K type strain sequencing project: providing services to taxonomists for standard genome sequencing and annotation.</title>
        <authorList>
            <consortium name="The Broad Institute Genomics Platform"/>
            <consortium name="The Broad Institute Genome Sequencing Center for Infectious Disease"/>
            <person name="Wu L."/>
            <person name="Ma J."/>
        </authorList>
    </citation>
    <scope>NUCLEOTIDE SEQUENCE [LARGE SCALE GENOMIC DNA]</scope>
    <source>
        <strain evidence="10">CGMCC 4.7152</strain>
    </source>
</reference>
<dbReference type="EMBL" id="JBHSIU010000064">
    <property type="protein sequence ID" value="MFC5004409.1"/>
    <property type="molecule type" value="Genomic_DNA"/>
</dbReference>
<evidence type="ECO:0000256" key="5">
    <source>
        <dbReference type="PROSITE-ProRule" id="PRU01363"/>
    </source>
</evidence>
<evidence type="ECO:0000313" key="9">
    <source>
        <dbReference type="EMBL" id="MFC5004409.1"/>
    </source>
</evidence>
<dbReference type="SMART" id="SM00822">
    <property type="entry name" value="PKS_KR"/>
    <property type="match status" value="1"/>
</dbReference>
<dbReference type="Pfam" id="PF22953">
    <property type="entry name" value="SpnB_Rossmann"/>
    <property type="match status" value="1"/>
</dbReference>
<dbReference type="Pfam" id="PF00550">
    <property type="entry name" value="PP-binding"/>
    <property type="match status" value="1"/>
</dbReference>
<dbReference type="InterPro" id="IPR018201">
    <property type="entry name" value="Ketoacyl_synth_AS"/>
</dbReference>
<feature type="domain" description="Ketosynthase family 3 (KS3)" evidence="7">
    <location>
        <begin position="1151"/>
        <end position="1578"/>
    </location>
</feature>
<dbReference type="InterPro" id="IPR057326">
    <property type="entry name" value="KR_dom"/>
</dbReference>
<feature type="region of interest" description="N-terminal hotdog fold" evidence="5">
    <location>
        <begin position="328"/>
        <end position="451"/>
    </location>
</feature>